<dbReference type="Proteomes" id="UP000478183">
    <property type="component" value="Unassembled WGS sequence"/>
</dbReference>
<comment type="caution">
    <text evidence="2">The sequence shown here is derived from an EMBL/GenBank/DDBJ whole genome shotgun (WGS) entry which is preliminary data.</text>
</comment>
<organism evidence="2 3">
    <name type="scientific">Paracoccus aestuariivivens</name>
    <dbReference type="NCBI Taxonomy" id="1820333"/>
    <lineage>
        <taxon>Bacteria</taxon>
        <taxon>Pseudomonadati</taxon>
        <taxon>Pseudomonadota</taxon>
        <taxon>Alphaproteobacteria</taxon>
        <taxon>Rhodobacterales</taxon>
        <taxon>Paracoccaceae</taxon>
        <taxon>Paracoccus</taxon>
    </lineage>
</organism>
<name>A0A6L6JCB2_9RHOB</name>
<dbReference type="AlphaFoldDB" id="A0A6L6JCB2"/>
<protein>
    <recommendedName>
        <fullName evidence="4">Transposase</fullName>
    </recommendedName>
</protein>
<feature type="region of interest" description="Disordered" evidence="1">
    <location>
        <begin position="1"/>
        <end position="25"/>
    </location>
</feature>
<dbReference type="EMBL" id="WMIE01000006">
    <property type="protein sequence ID" value="MTH78349.1"/>
    <property type="molecule type" value="Genomic_DNA"/>
</dbReference>
<evidence type="ECO:0000313" key="3">
    <source>
        <dbReference type="Proteomes" id="UP000478183"/>
    </source>
</evidence>
<sequence>MPEAPSAVTVAISSSAGSRARRSGSEAVKYDKRLYKRHNHIEIMFGRLKDWRWLVTCPPFVPRS</sequence>
<proteinExistence type="predicted"/>
<accession>A0A6L6JCB2</accession>
<dbReference type="OrthoDB" id="32553at2"/>
<evidence type="ECO:0000313" key="2">
    <source>
        <dbReference type="EMBL" id="MTH78349.1"/>
    </source>
</evidence>
<gene>
    <name evidence="2" type="ORF">GL286_11460</name>
</gene>
<keyword evidence="3" id="KW-1185">Reference proteome</keyword>
<evidence type="ECO:0008006" key="4">
    <source>
        <dbReference type="Google" id="ProtNLM"/>
    </source>
</evidence>
<reference evidence="2 3" key="1">
    <citation type="submission" date="2019-11" db="EMBL/GenBank/DDBJ databases">
        <authorList>
            <person name="Dong K."/>
        </authorList>
    </citation>
    <scope>NUCLEOTIDE SEQUENCE [LARGE SCALE GENOMIC DNA]</scope>
    <source>
        <strain evidence="2 3">NBRC 111993</strain>
    </source>
</reference>
<evidence type="ECO:0000256" key="1">
    <source>
        <dbReference type="SAM" id="MobiDB-lite"/>
    </source>
</evidence>